<dbReference type="PANTHER" id="PTHR43101:SF1">
    <property type="entry name" value="BETA-FRUCTOSIDASE"/>
    <property type="match status" value="1"/>
</dbReference>
<comment type="caution">
    <text evidence="5">The sequence shown here is derived from an EMBL/GenBank/DDBJ whole genome shotgun (WGS) entry which is preliminary data.</text>
</comment>
<dbReference type="InterPro" id="IPR051214">
    <property type="entry name" value="GH32_Enzymes"/>
</dbReference>
<keyword evidence="2" id="KW-0378">Hydrolase</keyword>
<dbReference type="Proteomes" id="UP000629098">
    <property type="component" value="Unassembled WGS sequence"/>
</dbReference>
<evidence type="ECO:0000259" key="4">
    <source>
        <dbReference type="Pfam" id="PF00251"/>
    </source>
</evidence>
<organism evidence="5 6">
    <name type="scientific">Iningainema tapete BLCC-T55</name>
    <dbReference type="NCBI Taxonomy" id="2748662"/>
    <lineage>
        <taxon>Bacteria</taxon>
        <taxon>Bacillati</taxon>
        <taxon>Cyanobacteriota</taxon>
        <taxon>Cyanophyceae</taxon>
        <taxon>Nostocales</taxon>
        <taxon>Scytonemataceae</taxon>
        <taxon>Iningainema tapete</taxon>
    </lineage>
</organism>
<dbReference type="Gene3D" id="2.115.10.20">
    <property type="entry name" value="Glycosyl hydrolase domain, family 43"/>
    <property type="match status" value="1"/>
</dbReference>
<dbReference type="AlphaFoldDB" id="A0A8J6XRI2"/>
<dbReference type="PANTHER" id="PTHR43101">
    <property type="entry name" value="BETA-FRUCTOSIDASE"/>
    <property type="match status" value="1"/>
</dbReference>
<protein>
    <recommendedName>
        <fullName evidence="4">Glycosyl hydrolase family 32 N-terminal domain-containing protein</fullName>
    </recommendedName>
</protein>
<dbReference type="EMBL" id="JACXAE010000088">
    <property type="protein sequence ID" value="MBD2776136.1"/>
    <property type="molecule type" value="Genomic_DNA"/>
</dbReference>
<evidence type="ECO:0000256" key="1">
    <source>
        <dbReference type="ARBA" id="ARBA00009902"/>
    </source>
</evidence>
<sequence length="342" mass="39644">MPWQPRNKYCWDFWFAQKEKTLHIFFLQASQLGCAYNPEKRHDQTSVGHAILTEHGWKEIDVNEPALQRREANVWDNHVIWTGSILHNDGLYYLFYTGKRKEDLLVETPQERRTPQNIGIATSSDLENWTRTAASLEKPVIPNPGIDSEFDGSNWRDPYVIKDDINGQYYAFICARPKDSAPDAGGVVAVATSSNLSDWQDEPYKILYRSDEFYLLEVPQVFWRKTNDGNYWRLYLLFGPHWSHFFTHKIPIGVTCYVRSQPIKDRSKVSYDRIPWENEPANLLCQYLYAGKLVNPETELHPVFYGFQKEDEGGHFVGGISDPQWAIFADDGKISLTDAQPK</sequence>
<evidence type="ECO:0000313" key="6">
    <source>
        <dbReference type="Proteomes" id="UP000629098"/>
    </source>
</evidence>
<comment type="similarity">
    <text evidence="1">Belongs to the glycosyl hydrolase 32 family.</text>
</comment>
<evidence type="ECO:0000256" key="3">
    <source>
        <dbReference type="ARBA" id="ARBA00023295"/>
    </source>
</evidence>
<dbReference type="InterPro" id="IPR013148">
    <property type="entry name" value="Glyco_hydro_32_N"/>
</dbReference>
<dbReference type="InterPro" id="IPR023296">
    <property type="entry name" value="Glyco_hydro_beta-prop_sf"/>
</dbReference>
<reference evidence="5" key="1">
    <citation type="submission" date="2020-09" db="EMBL/GenBank/DDBJ databases">
        <title>Iningainema tapete sp. nov. (Scytonemataceae, Cyanobacteria) from greenhouses in central Florida (USA) produces two types of nodularin with biosynthetic potential for microcystin-LR and anabaenopeptins.</title>
        <authorList>
            <person name="Berthold D.E."/>
            <person name="Lefler F.W."/>
            <person name="Huang I.-S."/>
            <person name="Abdulla H."/>
            <person name="Zimba P.V."/>
            <person name="Laughinghouse H.D. IV."/>
        </authorList>
    </citation>
    <scope>NUCLEOTIDE SEQUENCE</scope>
    <source>
        <strain evidence="5">BLCCT55</strain>
    </source>
</reference>
<proteinExistence type="inferred from homology"/>
<gene>
    <name evidence="5" type="ORF">ICL16_29785</name>
</gene>
<dbReference type="GO" id="GO:0016798">
    <property type="term" value="F:hydrolase activity, acting on glycosyl bonds"/>
    <property type="evidence" value="ECO:0007669"/>
    <property type="project" value="UniProtKB-KW"/>
</dbReference>
<evidence type="ECO:0000313" key="5">
    <source>
        <dbReference type="EMBL" id="MBD2776136.1"/>
    </source>
</evidence>
<evidence type="ECO:0000256" key="2">
    <source>
        <dbReference type="ARBA" id="ARBA00022801"/>
    </source>
</evidence>
<name>A0A8J6XRI2_9CYAN</name>
<feature type="domain" description="Glycosyl hydrolase family 32 N-terminal" evidence="4">
    <location>
        <begin position="63"/>
        <end position="242"/>
    </location>
</feature>
<keyword evidence="6" id="KW-1185">Reference proteome</keyword>
<dbReference type="RefSeq" id="WP_190835213.1">
    <property type="nucleotide sequence ID" value="NZ_CAWPPI010000088.1"/>
</dbReference>
<dbReference type="Pfam" id="PF00251">
    <property type="entry name" value="Glyco_hydro_32N"/>
    <property type="match status" value="1"/>
</dbReference>
<accession>A0A8J6XRI2</accession>
<keyword evidence="3" id="KW-0326">Glycosidase</keyword>
<dbReference type="SUPFAM" id="SSF75005">
    <property type="entry name" value="Arabinanase/levansucrase/invertase"/>
    <property type="match status" value="1"/>
</dbReference>